<dbReference type="Pfam" id="PF13205">
    <property type="entry name" value="Big_5"/>
    <property type="match status" value="1"/>
</dbReference>
<dbReference type="InterPro" id="IPR032812">
    <property type="entry name" value="SbsA_Ig"/>
</dbReference>
<evidence type="ECO:0000313" key="5">
    <source>
        <dbReference type="Proteomes" id="UP000175744"/>
    </source>
</evidence>
<evidence type="ECO:0000256" key="2">
    <source>
        <dbReference type="ARBA" id="ARBA00022801"/>
    </source>
</evidence>
<organism evidence="4 5">
    <name type="scientific">Clostridium acetireducens DSM 10703</name>
    <dbReference type="NCBI Taxonomy" id="1121290"/>
    <lineage>
        <taxon>Bacteria</taxon>
        <taxon>Bacillati</taxon>
        <taxon>Bacillota</taxon>
        <taxon>Clostridia</taxon>
        <taxon>Eubacteriales</taxon>
        <taxon>Clostridiaceae</taxon>
        <taxon>Clostridium</taxon>
    </lineage>
</organism>
<name>A0A1E8EXG9_9CLOT</name>
<feature type="domain" description="Mannosyl-glycoprotein endo-beta-N-acetylglucosamidase-like" evidence="3">
    <location>
        <begin position="149"/>
        <end position="305"/>
    </location>
</feature>
<protein>
    <submittedName>
        <fullName evidence="4">Exo-glucosaminidase LytG</fullName>
        <ecNumber evidence="4">3.2.1.-</ecNumber>
    </submittedName>
</protein>
<gene>
    <name evidence="4" type="primary">lytG</name>
    <name evidence="4" type="ORF">CLOACE_16520</name>
</gene>
<evidence type="ECO:0000259" key="3">
    <source>
        <dbReference type="SMART" id="SM00047"/>
    </source>
</evidence>
<comment type="caution">
    <text evidence="4">The sequence shown here is derived from an EMBL/GenBank/DDBJ whole genome shotgun (WGS) entry which is preliminary data.</text>
</comment>
<dbReference type="PRINTS" id="PR01002">
    <property type="entry name" value="FLGFLGJ"/>
</dbReference>
<dbReference type="Proteomes" id="UP000175744">
    <property type="component" value="Unassembled WGS sequence"/>
</dbReference>
<keyword evidence="1" id="KW-0732">Signal</keyword>
<dbReference type="PATRIC" id="fig|1121290.3.peg.1641"/>
<accession>A0A1E8EXG9</accession>
<evidence type="ECO:0000256" key="1">
    <source>
        <dbReference type="ARBA" id="ARBA00022729"/>
    </source>
</evidence>
<keyword evidence="4" id="KW-0326">Glycosidase</keyword>
<keyword evidence="5" id="KW-1185">Reference proteome</keyword>
<dbReference type="EMBL" id="LZFO01000025">
    <property type="protein sequence ID" value="OFI05494.1"/>
    <property type="molecule type" value="Genomic_DNA"/>
</dbReference>
<dbReference type="GO" id="GO:0016798">
    <property type="term" value="F:hydrolase activity, acting on glycosyl bonds"/>
    <property type="evidence" value="ECO:0007669"/>
    <property type="project" value="UniProtKB-KW"/>
</dbReference>
<evidence type="ECO:0000313" key="4">
    <source>
        <dbReference type="EMBL" id="OFI05494.1"/>
    </source>
</evidence>
<dbReference type="Gene3D" id="4.10.80.30">
    <property type="entry name" value="DNA polymerase, domain 6"/>
    <property type="match status" value="1"/>
</dbReference>
<dbReference type="Pfam" id="PF01832">
    <property type="entry name" value="Glucosaminidase"/>
    <property type="match status" value="1"/>
</dbReference>
<dbReference type="GO" id="GO:0004040">
    <property type="term" value="F:amidase activity"/>
    <property type="evidence" value="ECO:0007669"/>
    <property type="project" value="InterPro"/>
</dbReference>
<dbReference type="RefSeq" id="WP_070110624.1">
    <property type="nucleotide sequence ID" value="NZ_LZFO01000025.1"/>
</dbReference>
<dbReference type="Gene3D" id="1.10.530.10">
    <property type="match status" value="1"/>
</dbReference>
<dbReference type="InterPro" id="IPR002901">
    <property type="entry name" value="MGlyc_endo_b_GlcNAc-like_dom"/>
</dbReference>
<dbReference type="STRING" id="1121290.CLAOCE_16520"/>
<dbReference type="InterPro" id="IPR051056">
    <property type="entry name" value="Glycosyl_Hydrolase_73"/>
</dbReference>
<dbReference type="PANTHER" id="PTHR33308">
    <property type="entry name" value="PEPTIDOGLYCAN HYDROLASE FLGJ"/>
    <property type="match status" value="1"/>
</dbReference>
<dbReference type="SMART" id="SM00047">
    <property type="entry name" value="LYZ2"/>
    <property type="match status" value="1"/>
</dbReference>
<reference evidence="4 5" key="1">
    <citation type="submission" date="2016-06" db="EMBL/GenBank/DDBJ databases">
        <title>Genome sequence of Clostridium acetireducens DSM 10703.</title>
        <authorList>
            <person name="Poehlein A."/>
            <person name="Fluechter S."/>
            <person name="Duerre P."/>
            <person name="Daniel R."/>
        </authorList>
    </citation>
    <scope>NUCLEOTIDE SEQUENCE [LARGE SCALE GENOMIC DNA]</scope>
    <source>
        <strain evidence="4 5">DSM 10703</strain>
    </source>
</reference>
<dbReference type="EC" id="3.2.1.-" evidence="4"/>
<dbReference type="OrthoDB" id="977752at2"/>
<dbReference type="AlphaFoldDB" id="A0A1E8EXG9"/>
<keyword evidence="2 4" id="KW-0378">Hydrolase</keyword>
<proteinExistence type="predicted"/>
<dbReference type="PANTHER" id="PTHR33308:SF9">
    <property type="entry name" value="PEPTIDOGLYCAN HYDROLASE FLGJ"/>
    <property type="match status" value="1"/>
</dbReference>
<sequence length="311" mass="35967">MKHKNIFILVFALSIIFSIKFRVLAFEDEILKTKYPDYKLEYSLNNVPIDKKFVIHFSEDIKSECVNNECIELLDSSLQNKVPIYFNYLDKKDIQVVPKDNLAYGQVYYLIVNNFAKSINNEEIKNGVICKVMVKNQNEIVPIPSTNTPTTLLDSQKDFIQKISYGAKQTYYKYKVFPSVTIAQAILESAWGTSDKAIECNNLFGIKADKSWTGSKKDFPTKEWVDGKVVNIVTGWRVYSSIEDSIEDHGKFLYSRPWYAKAGVFEAQNYKEQIQSIHNAGYATDPNYASKVCEIIEKYDLWKYDIDNNLY</sequence>